<dbReference type="AlphaFoldDB" id="A0A1I7E2X0"/>
<dbReference type="InterPro" id="IPR000887">
    <property type="entry name" value="Aldlse_KDPG_KHG"/>
</dbReference>
<protein>
    <submittedName>
        <fullName evidence="6">2-dehydro-3-deoxyphosphogluconate aldolase / (4S)-4-hydroxy-2-oxoglutarate aldolase</fullName>
    </submittedName>
</protein>
<evidence type="ECO:0000313" key="7">
    <source>
        <dbReference type="Proteomes" id="UP000199673"/>
    </source>
</evidence>
<dbReference type="PANTHER" id="PTHR30246">
    <property type="entry name" value="2-KETO-3-DEOXY-6-PHOSPHOGLUCONATE ALDOLASE"/>
    <property type="match status" value="1"/>
</dbReference>
<organism evidence="6 7">
    <name type="scientific">Algoriphagus locisalis</name>
    <dbReference type="NCBI Taxonomy" id="305507"/>
    <lineage>
        <taxon>Bacteria</taxon>
        <taxon>Pseudomonadati</taxon>
        <taxon>Bacteroidota</taxon>
        <taxon>Cytophagia</taxon>
        <taxon>Cytophagales</taxon>
        <taxon>Cyclobacteriaceae</taxon>
        <taxon>Algoriphagus</taxon>
    </lineage>
</organism>
<dbReference type="CDD" id="cd00452">
    <property type="entry name" value="KDPG_aldolase"/>
    <property type="match status" value="1"/>
</dbReference>
<dbReference type="GO" id="GO:0016829">
    <property type="term" value="F:lyase activity"/>
    <property type="evidence" value="ECO:0007669"/>
    <property type="project" value="UniProtKB-KW"/>
</dbReference>
<dbReference type="NCBIfam" id="TIGR01182">
    <property type="entry name" value="eda"/>
    <property type="match status" value="1"/>
</dbReference>
<dbReference type="STRING" id="305507.SAMN04489724_4794"/>
<keyword evidence="7" id="KW-1185">Reference proteome</keyword>
<dbReference type="InterPro" id="IPR013785">
    <property type="entry name" value="Aldolase_TIM"/>
</dbReference>
<evidence type="ECO:0000256" key="3">
    <source>
        <dbReference type="ARBA" id="ARBA00011233"/>
    </source>
</evidence>
<evidence type="ECO:0000256" key="5">
    <source>
        <dbReference type="ARBA" id="ARBA00023277"/>
    </source>
</evidence>
<dbReference type="SUPFAM" id="SSF51569">
    <property type="entry name" value="Aldolase"/>
    <property type="match status" value="1"/>
</dbReference>
<comment type="subunit">
    <text evidence="3">Homotrimer.</text>
</comment>
<gene>
    <name evidence="6" type="ORF">SAMN04489724_4794</name>
</gene>
<name>A0A1I7E2X0_9BACT</name>
<evidence type="ECO:0000256" key="4">
    <source>
        <dbReference type="ARBA" id="ARBA00023239"/>
    </source>
</evidence>
<dbReference type="OrthoDB" id="9802667at2"/>
<dbReference type="Pfam" id="PF01081">
    <property type="entry name" value="Aldolase"/>
    <property type="match status" value="1"/>
</dbReference>
<proteinExistence type="inferred from homology"/>
<comment type="similarity">
    <text evidence="2">Belongs to the KHG/KDPG aldolase family.</text>
</comment>
<dbReference type="Gene3D" id="3.20.20.70">
    <property type="entry name" value="Aldolase class I"/>
    <property type="match status" value="1"/>
</dbReference>
<dbReference type="RefSeq" id="WP_091697946.1">
    <property type="nucleotide sequence ID" value="NZ_FPBF01000009.1"/>
</dbReference>
<accession>A0A1I7E2X0</accession>
<sequence length="216" mass="23100">MNDTNTHFWEKFNSAPIVGIIRGQSLDVVLKIAEAYQAAGLTTLEVTMNTPGAVSMISRLRNEFPALTIGAGTVCNLTQLKEAVAAGAQFIVTPILDENVIKHAVDENIPIFPGAFSPTEIYKAWSLGASAVKVFPATNLGVEFIKDVLGPLDQIKLLPTGGVSKLNIKSFFEAGACGVGMGSSLIDKKLVEAGDFEGLKKHFESFKAEIKEFVKG</sequence>
<dbReference type="EMBL" id="FPBF01000009">
    <property type="protein sequence ID" value="SFU18282.1"/>
    <property type="molecule type" value="Genomic_DNA"/>
</dbReference>
<dbReference type="PANTHER" id="PTHR30246:SF1">
    <property type="entry name" value="2-DEHYDRO-3-DEOXY-6-PHOSPHOGALACTONATE ALDOLASE-RELATED"/>
    <property type="match status" value="1"/>
</dbReference>
<evidence type="ECO:0000256" key="1">
    <source>
        <dbReference type="ARBA" id="ARBA00004761"/>
    </source>
</evidence>
<dbReference type="Proteomes" id="UP000199673">
    <property type="component" value="Unassembled WGS sequence"/>
</dbReference>
<reference evidence="7" key="1">
    <citation type="submission" date="2016-10" db="EMBL/GenBank/DDBJ databases">
        <authorList>
            <person name="Varghese N."/>
            <person name="Submissions S."/>
        </authorList>
    </citation>
    <scope>NUCLEOTIDE SEQUENCE [LARGE SCALE GENOMIC DNA]</scope>
    <source>
        <strain evidence="7">DSM 23445</strain>
    </source>
</reference>
<comment type="pathway">
    <text evidence="1">Carbohydrate acid metabolism.</text>
</comment>
<evidence type="ECO:0000313" key="6">
    <source>
        <dbReference type="EMBL" id="SFU18282.1"/>
    </source>
</evidence>
<evidence type="ECO:0000256" key="2">
    <source>
        <dbReference type="ARBA" id="ARBA00006906"/>
    </source>
</evidence>
<keyword evidence="4" id="KW-0456">Lyase</keyword>
<keyword evidence="5" id="KW-0119">Carbohydrate metabolism</keyword>